<proteinExistence type="predicted"/>
<name>A0A382J426_9ZZZZ</name>
<dbReference type="EMBL" id="UINC01071000">
    <property type="protein sequence ID" value="SVC05581.1"/>
    <property type="molecule type" value="Genomic_DNA"/>
</dbReference>
<protein>
    <submittedName>
        <fullName evidence="1">Uncharacterized protein</fullName>
    </submittedName>
</protein>
<sequence length="73" mass="8204">MKIDYSFSYAKQLKQHILKLKDVEFVYLPDLLAVIANQYTSPGANPAISGIYTGHISATPIDHIASYFLFKLI</sequence>
<dbReference type="AlphaFoldDB" id="A0A382J426"/>
<organism evidence="1">
    <name type="scientific">marine metagenome</name>
    <dbReference type="NCBI Taxonomy" id="408172"/>
    <lineage>
        <taxon>unclassified sequences</taxon>
        <taxon>metagenomes</taxon>
        <taxon>ecological metagenomes</taxon>
    </lineage>
</organism>
<reference evidence="1" key="1">
    <citation type="submission" date="2018-05" db="EMBL/GenBank/DDBJ databases">
        <authorList>
            <person name="Lanie J.A."/>
            <person name="Ng W.-L."/>
            <person name="Kazmierczak K.M."/>
            <person name="Andrzejewski T.M."/>
            <person name="Davidsen T.M."/>
            <person name="Wayne K.J."/>
            <person name="Tettelin H."/>
            <person name="Glass J.I."/>
            <person name="Rusch D."/>
            <person name="Podicherti R."/>
            <person name="Tsui H.-C.T."/>
            <person name="Winkler M.E."/>
        </authorList>
    </citation>
    <scope>NUCLEOTIDE SEQUENCE</scope>
</reference>
<accession>A0A382J426</accession>
<evidence type="ECO:0000313" key="1">
    <source>
        <dbReference type="EMBL" id="SVC05581.1"/>
    </source>
</evidence>
<gene>
    <name evidence="1" type="ORF">METZ01_LOCUS258435</name>
</gene>